<dbReference type="InterPro" id="IPR008964">
    <property type="entry name" value="Invasin/intimin_cell_adhesion"/>
</dbReference>
<dbReference type="SMART" id="SM00635">
    <property type="entry name" value="BID_2"/>
    <property type="match status" value="1"/>
</dbReference>
<dbReference type="EMBL" id="JADIMV010000138">
    <property type="protein sequence ID" value="MBO8440591.1"/>
    <property type="molecule type" value="Genomic_DNA"/>
</dbReference>
<dbReference type="Pfam" id="PF02368">
    <property type="entry name" value="Big_2"/>
    <property type="match status" value="1"/>
</dbReference>
<dbReference type="AlphaFoldDB" id="A0A940DL82"/>
<sequence>MLVTFLTACENESEVKSVVLSQNALALRIGESVQIEVILSPLSSSSYNTVKWESDDPSVAAVDARGVITGVYVGECIVTASAGGKHASCRVAVGTTMIEPVFTQAFAVNRQDVDGSGTDRIGLFLLDSNAVFDTVTMSPRGGTYILLDMETPLGTAGVAAGDYSVSDIPQAYSCTPGSVWRNGDTVALDGSYLVSENDTVLIKGGGFSVAIGEEYNIEGSLDCDGYEIVSLSFAGEVGYYDNGATSVQTESFIYEEAEAKVNGKTADFRYYMTLLAMKSSDGRMMSMNLVSPLSTSGELPSGKYTLTGNAEPFNIVSCAADEGCGAVYVTADGERRRLRSGALEVVYDNGRIVCSGAFIDEAGIAIVCRAND</sequence>
<gene>
    <name evidence="2" type="ORF">IAC51_08085</name>
</gene>
<evidence type="ECO:0000313" key="3">
    <source>
        <dbReference type="Proteomes" id="UP000712007"/>
    </source>
</evidence>
<dbReference type="Gene3D" id="2.60.40.1080">
    <property type="match status" value="1"/>
</dbReference>
<reference evidence="2" key="1">
    <citation type="submission" date="2020-10" db="EMBL/GenBank/DDBJ databases">
        <authorList>
            <person name="Gilroy R."/>
        </authorList>
    </citation>
    <scope>NUCLEOTIDE SEQUENCE</scope>
    <source>
        <strain evidence="2">3924</strain>
    </source>
</reference>
<feature type="domain" description="BIG2" evidence="1">
    <location>
        <begin position="14"/>
        <end position="92"/>
    </location>
</feature>
<dbReference type="SUPFAM" id="SSF49373">
    <property type="entry name" value="Invasin/intimin cell-adhesion fragments"/>
    <property type="match status" value="1"/>
</dbReference>
<comment type="caution">
    <text evidence="2">The sequence shown here is derived from an EMBL/GenBank/DDBJ whole genome shotgun (WGS) entry which is preliminary data.</text>
</comment>
<evidence type="ECO:0000259" key="1">
    <source>
        <dbReference type="SMART" id="SM00635"/>
    </source>
</evidence>
<dbReference type="Proteomes" id="UP000712007">
    <property type="component" value="Unassembled WGS sequence"/>
</dbReference>
<organism evidence="2 3">
    <name type="scientific">Candidatus Aphodosoma intestinipullorum</name>
    <dbReference type="NCBI Taxonomy" id="2840674"/>
    <lineage>
        <taxon>Bacteria</taxon>
        <taxon>Pseudomonadati</taxon>
        <taxon>Bacteroidota</taxon>
        <taxon>Bacteroidia</taxon>
        <taxon>Bacteroidales</taxon>
        <taxon>Candidatus Aphodosoma</taxon>
    </lineage>
</organism>
<protein>
    <submittedName>
        <fullName evidence="2">Ig-like domain-containing protein</fullName>
    </submittedName>
</protein>
<evidence type="ECO:0000313" key="2">
    <source>
        <dbReference type="EMBL" id="MBO8440591.1"/>
    </source>
</evidence>
<dbReference type="InterPro" id="IPR003343">
    <property type="entry name" value="Big_2"/>
</dbReference>
<reference evidence="2" key="2">
    <citation type="journal article" date="2021" name="PeerJ">
        <title>Extensive microbial diversity within the chicken gut microbiome revealed by metagenomics and culture.</title>
        <authorList>
            <person name="Gilroy R."/>
            <person name="Ravi A."/>
            <person name="Getino M."/>
            <person name="Pursley I."/>
            <person name="Horton D.L."/>
            <person name="Alikhan N.F."/>
            <person name="Baker D."/>
            <person name="Gharbi K."/>
            <person name="Hall N."/>
            <person name="Watson M."/>
            <person name="Adriaenssens E.M."/>
            <person name="Foster-Nyarko E."/>
            <person name="Jarju S."/>
            <person name="Secka A."/>
            <person name="Antonio M."/>
            <person name="Oren A."/>
            <person name="Chaudhuri R.R."/>
            <person name="La Ragione R."/>
            <person name="Hildebrand F."/>
            <person name="Pallen M.J."/>
        </authorList>
    </citation>
    <scope>NUCLEOTIDE SEQUENCE</scope>
    <source>
        <strain evidence="2">3924</strain>
    </source>
</reference>
<name>A0A940DL82_9BACT</name>
<proteinExistence type="predicted"/>
<accession>A0A940DL82</accession>